<comment type="caution">
    <text evidence="1">The sequence shown here is derived from an EMBL/GenBank/DDBJ whole genome shotgun (WGS) entry which is preliminary data.</text>
</comment>
<dbReference type="GeneID" id="6016625"/>
<dbReference type="InParanoid" id="A8PAL1"/>
<dbReference type="Proteomes" id="UP000001861">
    <property type="component" value="Unassembled WGS sequence"/>
</dbReference>
<accession>A8PAL1</accession>
<dbReference type="RefSeq" id="XP_001840004.2">
    <property type="nucleotide sequence ID" value="XM_001839952.2"/>
</dbReference>
<sequence length="50" mass="5544">MPTPPSQWASTVHSAEVEDVRFVRLLQQTFSILASHPHAESSSRTAIPKD</sequence>
<dbReference type="KEGG" id="cci:CC1G_10388"/>
<organism evidence="1 2">
    <name type="scientific">Coprinopsis cinerea (strain Okayama-7 / 130 / ATCC MYA-4618 / FGSC 9003)</name>
    <name type="common">Inky cap fungus</name>
    <name type="synonym">Hormographiella aspergillata</name>
    <dbReference type="NCBI Taxonomy" id="240176"/>
    <lineage>
        <taxon>Eukaryota</taxon>
        <taxon>Fungi</taxon>
        <taxon>Dikarya</taxon>
        <taxon>Basidiomycota</taxon>
        <taxon>Agaricomycotina</taxon>
        <taxon>Agaricomycetes</taxon>
        <taxon>Agaricomycetidae</taxon>
        <taxon>Agaricales</taxon>
        <taxon>Agaricineae</taxon>
        <taxon>Psathyrellaceae</taxon>
        <taxon>Coprinopsis</taxon>
    </lineage>
</organism>
<proteinExistence type="predicted"/>
<evidence type="ECO:0000313" key="2">
    <source>
        <dbReference type="Proteomes" id="UP000001861"/>
    </source>
</evidence>
<dbReference type="AlphaFoldDB" id="A8PAL1"/>
<evidence type="ECO:0000313" key="1">
    <source>
        <dbReference type="EMBL" id="EAU81785.2"/>
    </source>
</evidence>
<reference evidence="1 2" key="1">
    <citation type="journal article" date="2010" name="Proc. Natl. Acad. Sci. U.S.A.">
        <title>Insights into evolution of multicellular fungi from the assembled chromosomes of the mushroom Coprinopsis cinerea (Coprinus cinereus).</title>
        <authorList>
            <person name="Stajich J.E."/>
            <person name="Wilke S.K."/>
            <person name="Ahren D."/>
            <person name="Au C.H."/>
            <person name="Birren B.W."/>
            <person name="Borodovsky M."/>
            <person name="Burns C."/>
            <person name="Canback B."/>
            <person name="Casselton L.A."/>
            <person name="Cheng C.K."/>
            <person name="Deng J."/>
            <person name="Dietrich F.S."/>
            <person name="Fargo D.C."/>
            <person name="Farman M.L."/>
            <person name="Gathman A.C."/>
            <person name="Goldberg J."/>
            <person name="Guigo R."/>
            <person name="Hoegger P.J."/>
            <person name="Hooker J.B."/>
            <person name="Huggins A."/>
            <person name="James T.Y."/>
            <person name="Kamada T."/>
            <person name="Kilaru S."/>
            <person name="Kodira C."/>
            <person name="Kues U."/>
            <person name="Kupfer D."/>
            <person name="Kwan H.S."/>
            <person name="Lomsadze A."/>
            <person name="Li W."/>
            <person name="Lilly W.W."/>
            <person name="Ma L.J."/>
            <person name="Mackey A.J."/>
            <person name="Manning G."/>
            <person name="Martin F."/>
            <person name="Muraguchi H."/>
            <person name="Natvig D.O."/>
            <person name="Palmerini H."/>
            <person name="Ramesh M.A."/>
            <person name="Rehmeyer C.J."/>
            <person name="Roe B.A."/>
            <person name="Shenoy N."/>
            <person name="Stanke M."/>
            <person name="Ter-Hovhannisyan V."/>
            <person name="Tunlid A."/>
            <person name="Velagapudi R."/>
            <person name="Vision T.J."/>
            <person name="Zeng Q."/>
            <person name="Zolan M.E."/>
            <person name="Pukkila P.J."/>
        </authorList>
    </citation>
    <scope>NUCLEOTIDE SEQUENCE [LARGE SCALE GENOMIC DNA]</scope>
    <source>
        <strain evidence="2">Okayama-7 / 130 / ATCC MYA-4618 / FGSC 9003</strain>
    </source>
</reference>
<dbReference type="HOGENOM" id="CLU_3124957_0_0_1"/>
<gene>
    <name evidence="1" type="ORF">CC1G_10388</name>
</gene>
<name>A8PAL1_COPC7</name>
<protein>
    <submittedName>
        <fullName evidence="1">Uncharacterized protein</fullName>
    </submittedName>
</protein>
<dbReference type="VEuPathDB" id="FungiDB:CC1G_10388"/>
<keyword evidence="2" id="KW-1185">Reference proteome</keyword>
<dbReference type="EMBL" id="AACS02000002">
    <property type="protein sequence ID" value="EAU81785.2"/>
    <property type="molecule type" value="Genomic_DNA"/>
</dbReference>